<dbReference type="EMBL" id="RQSP01000002">
    <property type="protein sequence ID" value="KAB5608566.1"/>
    <property type="molecule type" value="Genomic_DNA"/>
</dbReference>
<sequence>MCEFSSNKALQWYDEADISQVHDLLTNAGASSIWVKRLLRNHNSKQQIWLANDPSDLSFLPLGEPSYTPAKSQKKKAGSPVIQIPVTWQWVTPSGQFEAPDAKLCYYPQYPEVRFSGFLRGCKEAPNELLSETRRGHEENRCLFLGPVKNTTGKVTHVVALVVGASSPAAQYVLGMETFETGHLCPIIYKSTKQHDEFSVLEHALANIIGRKITPWRLSNDGVVVKPYIAPNAPGLTLEAELGVGENAIPGPDFDVWELKAIKQKSLERRYSHKVTLFTPQPDMPSTGRLSTVDFVFKYGHAYTRDDEGNPTSYYFTSGDIQSEGEDKPSAKLELVLEGFTDAKHFDPNGMIALYEKGTKNLAAGWSFLKLLGHWQRKHNRAAYVPYLREGKETSTVVEFGPLVTLGVSTSFGLFLQAVKDGIAVYDPGDKATIVNGKWKPKARSQFRIDIKDIAAIYQEVREVDIRNYHNNEDRV</sequence>
<dbReference type="Proteomes" id="UP000326336">
    <property type="component" value="Unassembled WGS sequence"/>
</dbReference>
<gene>
    <name evidence="2" type="ORF">EHS19_01065</name>
</gene>
<dbReference type="RefSeq" id="WP_151915935.1">
    <property type="nucleotide sequence ID" value="NZ_RQSP01000002.1"/>
</dbReference>
<keyword evidence="3" id="KW-1185">Reference proteome</keyword>
<accession>A0A5N5RMJ8</accession>
<evidence type="ECO:0000313" key="3">
    <source>
        <dbReference type="Proteomes" id="UP000326336"/>
    </source>
</evidence>
<dbReference type="InterPro" id="IPR029127">
    <property type="entry name" value="MvaI_BcnI"/>
</dbReference>
<dbReference type="InterPro" id="IPR043004">
    <property type="entry name" value="MvaI_BcnI_cat"/>
</dbReference>
<dbReference type="Gene3D" id="3.40.210.20">
    <property type="entry name" value="MvaI/BcnI restriction endonuclease, catalytic domain"/>
    <property type="match status" value="1"/>
</dbReference>
<dbReference type="AlphaFoldDB" id="A0A5N5RMJ8"/>
<dbReference type="OrthoDB" id="9204522at2"/>
<organism evidence="2 3">
    <name type="scientific">Bifidobacterium jacchi</name>
    <dbReference type="NCBI Taxonomy" id="2490545"/>
    <lineage>
        <taxon>Bacteria</taxon>
        <taxon>Bacillati</taxon>
        <taxon>Actinomycetota</taxon>
        <taxon>Actinomycetes</taxon>
        <taxon>Bifidobacteriales</taxon>
        <taxon>Bifidobacteriaceae</taxon>
        <taxon>Bifidobacterium</taxon>
    </lineage>
</organism>
<feature type="domain" description="MvaI/BcnI restriction endonuclease" evidence="1">
    <location>
        <begin position="215"/>
        <end position="458"/>
    </location>
</feature>
<name>A0A5N5RMJ8_9BIFI</name>
<protein>
    <recommendedName>
        <fullName evidence="1">MvaI/BcnI restriction endonuclease domain-containing protein</fullName>
    </recommendedName>
</protein>
<dbReference type="Pfam" id="PF15515">
    <property type="entry name" value="MvaI_BcnI"/>
    <property type="match status" value="1"/>
</dbReference>
<proteinExistence type="predicted"/>
<evidence type="ECO:0000259" key="1">
    <source>
        <dbReference type="Pfam" id="PF15515"/>
    </source>
</evidence>
<reference evidence="2 3" key="1">
    <citation type="journal article" date="2019" name="Int. J. Syst. Evol. Microbiol.">
        <title>Bifidobacterium jacchi sp. nov., isolated from the faeces of a baby common marmoset (Callithrix jacchus).</title>
        <authorList>
            <person name="Modesto M."/>
            <person name="Watanabe K."/>
            <person name="Arita M."/>
            <person name="Satti M."/>
            <person name="Oki K."/>
            <person name="Sciavilla P."/>
            <person name="Patavino C."/>
            <person name="Camma C."/>
            <person name="Michelini S."/>
            <person name="Sgorbati B."/>
            <person name="Mattarelli P."/>
        </authorList>
    </citation>
    <scope>NUCLEOTIDE SEQUENCE [LARGE SCALE GENOMIC DNA]</scope>
    <source>
        <strain evidence="2 3">MRM 9.3</strain>
    </source>
</reference>
<evidence type="ECO:0000313" key="2">
    <source>
        <dbReference type="EMBL" id="KAB5608566.1"/>
    </source>
</evidence>
<comment type="caution">
    <text evidence="2">The sequence shown here is derived from an EMBL/GenBank/DDBJ whole genome shotgun (WGS) entry which is preliminary data.</text>
</comment>